<protein>
    <submittedName>
        <fullName evidence="2">NADP-binding protein</fullName>
    </submittedName>
</protein>
<dbReference type="PANTHER" id="PTHR10491:SF4">
    <property type="entry name" value="METHIONINE ADENOSYLTRANSFERASE 2 SUBUNIT BETA"/>
    <property type="match status" value="1"/>
</dbReference>
<gene>
    <name evidence="2" type="ORF">DACRYDRAFT_99996</name>
</gene>
<dbReference type="Pfam" id="PF04321">
    <property type="entry name" value="RmlD_sub_bind"/>
    <property type="match status" value="1"/>
</dbReference>
<organism evidence="2 3">
    <name type="scientific">Dacryopinax primogenitus (strain DJM 731)</name>
    <name type="common">Brown rot fungus</name>
    <dbReference type="NCBI Taxonomy" id="1858805"/>
    <lineage>
        <taxon>Eukaryota</taxon>
        <taxon>Fungi</taxon>
        <taxon>Dikarya</taxon>
        <taxon>Basidiomycota</taxon>
        <taxon>Agaricomycotina</taxon>
        <taxon>Dacrymycetes</taxon>
        <taxon>Dacrymycetales</taxon>
        <taxon>Dacrymycetaceae</taxon>
        <taxon>Dacryopinax</taxon>
    </lineage>
</organism>
<feature type="domain" description="RmlD-like substrate binding" evidence="1">
    <location>
        <begin position="3"/>
        <end position="279"/>
    </location>
</feature>
<evidence type="ECO:0000259" key="1">
    <source>
        <dbReference type="Pfam" id="PF04321"/>
    </source>
</evidence>
<dbReference type="AlphaFoldDB" id="M5FWP6"/>
<dbReference type="CDD" id="cd05254">
    <property type="entry name" value="dTDP_HR_like_SDR_e"/>
    <property type="match status" value="1"/>
</dbReference>
<dbReference type="InterPro" id="IPR029903">
    <property type="entry name" value="RmlD-like-bd"/>
</dbReference>
<evidence type="ECO:0000313" key="2">
    <source>
        <dbReference type="EMBL" id="EJU02376.1"/>
    </source>
</evidence>
<dbReference type="HOGENOM" id="CLU_045518_0_0_1"/>
<dbReference type="GeneID" id="63692710"/>
<keyword evidence="3" id="KW-1185">Reference proteome</keyword>
<dbReference type="EMBL" id="JH795862">
    <property type="protein sequence ID" value="EJU02376.1"/>
    <property type="molecule type" value="Genomic_DNA"/>
</dbReference>
<dbReference type="Gene3D" id="3.40.50.720">
    <property type="entry name" value="NAD(P)-binding Rossmann-like Domain"/>
    <property type="match status" value="1"/>
</dbReference>
<dbReference type="InterPro" id="IPR036291">
    <property type="entry name" value="NAD(P)-bd_dom_sf"/>
</dbReference>
<name>M5FWP6_DACPD</name>
<dbReference type="InterPro" id="IPR005913">
    <property type="entry name" value="dTDP_dehydrorham_reduct"/>
</dbReference>
<sequence length="309" mass="34292">MTRIIITGASGVLGSAVYAAFSSHYTLLGLSHSSPDTRYTPIDLLDPVQVQKVWNEFNPDWVIHCAAERRPDVADKDSEKAQRLNAGVPAFLARLAAQMDHSLIYISTDYVFPGTSPPYLPSSTPDPLNLYGRTKLAGEHALLSFENCSSVRVPVLYGPVKKSEDSAINVLEKVVRDQSGKQYKMDDWQVRYPTNVLDVATFLRKLVELGKPLPKIIHFSAPHKHSKYTLCLAFSQLLSLPCAHITPDTPDPASTGQESVKRPKDCRLDMRETEELLGVGEGEAWDGVEVVRWLEGWFNRDKGEGEGEA</sequence>
<dbReference type="RefSeq" id="XP_040629270.1">
    <property type="nucleotide sequence ID" value="XM_040777648.1"/>
</dbReference>
<dbReference type="PANTHER" id="PTHR10491">
    <property type="entry name" value="DTDP-4-DEHYDRORHAMNOSE REDUCTASE"/>
    <property type="match status" value="1"/>
</dbReference>
<dbReference type="SUPFAM" id="SSF51735">
    <property type="entry name" value="NAD(P)-binding Rossmann-fold domains"/>
    <property type="match status" value="1"/>
</dbReference>
<dbReference type="UniPathway" id="UPA00315">
    <property type="reaction ID" value="UER00080"/>
</dbReference>
<dbReference type="Proteomes" id="UP000030653">
    <property type="component" value="Unassembled WGS sequence"/>
</dbReference>
<dbReference type="OrthoDB" id="6235964at2759"/>
<reference evidence="2 3" key="1">
    <citation type="journal article" date="2012" name="Science">
        <title>The Paleozoic origin of enzymatic lignin decomposition reconstructed from 31 fungal genomes.</title>
        <authorList>
            <person name="Floudas D."/>
            <person name="Binder M."/>
            <person name="Riley R."/>
            <person name="Barry K."/>
            <person name="Blanchette R.A."/>
            <person name="Henrissat B."/>
            <person name="Martinez A.T."/>
            <person name="Otillar R."/>
            <person name="Spatafora J.W."/>
            <person name="Yadav J.S."/>
            <person name="Aerts A."/>
            <person name="Benoit I."/>
            <person name="Boyd A."/>
            <person name="Carlson A."/>
            <person name="Copeland A."/>
            <person name="Coutinho P.M."/>
            <person name="de Vries R.P."/>
            <person name="Ferreira P."/>
            <person name="Findley K."/>
            <person name="Foster B."/>
            <person name="Gaskell J."/>
            <person name="Glotzer D."/>
            <person name="Gorecki P."/>
            <person name="Heitman J."/>
            <person name="Hesse C."/>
            <person name="Hori C."/>
            <person name="Igarashi K."/>
            <person name="Jurgens J.A."/>
            <person name="Kallen N."/>
            <person name="Kersten P."/>
            <person name="Kohler A."/>
            <person name="Kuees U."/>
            <person name="Kumar T.K.A."/>
            <person name="Kuo A."/>
            <person name="LaButti K."/>
            <person name="Larrondo L.F."/>
            <person name="Lindquist E."/>
            <person name="Ling A."/>
            <person name="Lombard V."/>
            <person name="Lucas S."/>
            <person name="Lundell T."/>
            <person name="Martin R."/>
            <person name="McLaughlin D.J."/>
            <person name="Morgenstern I."/>
            <person name="Morin E."/>
            <person name="Murat C."/>
            <person name="Nagy L.G."/>
            <person name="Nolan M."/>
            <person name="Ohm R.A."/>
            <person name="Patyshakuliyeva A."/>
            <person name="Rokas A."/>
            <person name="Ruiz-Duenas F.J."/>
            <person name="Sabat G."/>
            <person name="Salamov A."/>
            <person name="Samejima M."/>
            <person name="Schmutz J."/>
            <person name="Slot J.C."/>
            <person name="St John F."/>
            <person name="Stenlid J."/>
            <person name="Sun H."/>
            <person name="Sun S."/>
            <person name="Syed K."/>
            <person name="Tsang A."/>
            <person name="Wiebenga A."/>
            <person name="Young D."/>
            <person name="Pisabarro A."/>
            <person name="Eastwood D.C."/>
            <person name="Martin F."/>
            <person name="Cullen D."/>
            <person name="Grigoriev I.V."/>
            <person name="Hibbett D.S."/>
        </authorList>
    </citation>
    <scope>NUCLEOTIDE SEQUENCE [LARGE SCALE GENOMIC DNA]</scope>
    <source>
        <strain evidence="2 3">DJM-731 SS1</strain>
    </source>
</reference>
<dbReference type="STRING" id="1858805.M5FWP6"/>
<accession>M5FWP6</accession>
<dbReference type="GO" id="GO:0048270">
    <property type="term" value="F:methionine adenosyltransferase regulator activity"/>
    <property type="evidence" value="ECO:0007669"/>
    <property type="project" value="TreeGrafter"/>
</dbReference>
<dbReference type="GO" id="GO:0048269">
    <property type="term" value="C:methionine adenosyltransferase complex"/>
    <property type="evidence" value="ECO:0007669"/>
    <property type="project" value="TreeGrafter"/>
</dbReference>
<proteinExistence type="predicted"/>
<evidence type="ECO:0000313" key="3">
    <source>
        <dbReference type="Proteomes" id="UP000030653"/>
    </source>
</evidence>
<dbReference type="GO" id="GO:0006556">
    <property type="term" value="P:S-adenosylmethionine biosynthetic process"/>
    <property type="evidence" value="ECO:0007669"/>
    <property type="project" value="UniProtKB-UniPathway"/>
</dbReference>
<dbReference type="OMA" id="RMPLMFG"/>